<dbReference type="Gene3D" id="3.40.50.300">
    <property type="entry name" value="P-loop containing nucleotide triphosphate hydrolases"/>
    <property type="match status" value="1"/>
</dbReference>
<dbReference type="AlphaFoldDB" id="A0A9W5F171"/>
<proteinExistence type="predicted"/>
<dbReference type="GO" id="GO:0016301">
    <property type="term" value="F:kinase activity"/>
    <property type="evidence" value="ECO:0007669"/>
    <property type="project" value="UniProtKB-KW"/>
</dbReference>
<dbReference type="Proteomes" id="UP000191933">
    <property type="component" value="Unassembled WGS sequence"/>
</dbReference>
<protein>
    <submittedName>
        <fullName evidence="1">Adenylate kinase-like kinase</fullName>
    </submittedName>
</protein>
<organism evidence="1 2">
    <name type="scientific">Agrobacterium genomosp. 2 str. CFBP 5494</name>
    <dbReference type="NCBI Taxonomy" id="1183436"/>
    <lineage>
        <taxon>Bacteria</taxon>
        <taxon>Pseudomonadati</taxon>
        <taxon>Pseudomonadota</taxon>
        <taxon>Alphaproteobacteria</taxon>
        <taxon>Hyphomicrobiales</taxon>
        <taxon>Rhizobiaceae</taxon>
        <taxon>Rhizobium/Agrobacterium group</taxon>
        <taxon>Agrobacterium</taxon>
        <taxon>Agrobacterium tumefaciens complex</taxon>
    </lineage>
</organism>
<keyword evidence="2" id="KW-1185">Reference proteome</keyword>
<name>A0A9W5F171_9HYPH</name>
<dbReference type="SUPFAM" id="SSF52540">
    <property type="entry name" value="P-loop containing nucleoside triphosphate hydrolases"/>
    <property type="match status" value="1"/>
</dbReference>
<evidence type="ECO:0000313" key="1">
    <source>
        <dbReference type="EMBL" id="CUW86704.1"/>
    </source>
</evidence>
<dbReference type="PANTHER" id="PTHR37816">
    <property type="entry name" value="YALI0E33011P"/>
    <property type="match status" value="1"/>
</dbReference>
<dbReference type="InterPro" id="IPR027417">
    <property type="entry name" value="P-loop_NTPase"/>
</dbReference>
<sequence>MKAIARWERGAQRSNGAQNMPNYLEKADDAAAIIAGAQRIMIVGCSGGGKSTLSRKLVRRFGLEYISMDREIFWLPGWQLRPRAEQRERIADFVAGERWLMDGSNPSSFDLRLPRTDIVIWVRMPRWLCLWGATSRIVKGYGKARPEMAQGCPERLDREFLRYIWNFERRHGPLFEQNFDLYGPDVPVWQLKSRKQLRRLLDLLHIED</sequence>
<keyword evidence="1" id="KW-0418">Kinase</keyword>
<keyword evidence="1" id="KW-0808">Transferase</keyword>
<evidence type="ECO:0000313" key="2">
    <source>
        <dbReference type="Proteomes" id="UP000191933"/>
    </source>
</evidence>
<dbReference type="EMBL" id="FBVY01000003">
    <property type="protein sequence ID" value="CUW86704.1"/>
    <property type="molecule type" value="Genomic_DNA"/>
</dbReference>
<dbReference type="InterPro" id="IPR052922">
    <property type="entry name" value="Cytidylate_Kinase-2"/>
</dbReference>
<comment type="caution">
    <text evidence="1">The sequence shown here is derived from an EMBL/GenBank/DDBJ whole genome shotgun (WGS) entry which is preliminary data.</text>
</comment>
<reference evidence="1 2" key="1">
    <citation type="submission" date="2016-01" db="EMBL/GenBank/DDBJ databases">
        <authorList>
            <person name="Regsiter A."/>
            <person name="william w."/>
        </authorList>
    </citation>
    <scope>NUCLEOTIDE SEQUENCE [LARGE SCALE GENOMIC DNA]</scope>
    <source>
        <strain evidence="1 2">CFBP 5494</strain>
    </source>
</reference>
<accession>A0A9W5F171</accession>
<gene>
    <name evidence="1" type="ORF">AGR2A_Cc110158</name>
</gene>
<dbReference type="PANTHER" id="PTHR37816:SF3">
    <property type="entry name" value="MODULATES DNA TOPOLOGY"/>
    <property type="match status" value="1"/>
</dbReference>